<reference evidence="6 7" key="1">
    <citation type="submission" date="2023-12" db="EMBL/GenBank/DDBJ databases">
        <title>the genome sequence of Hyalangium sp. s54d21.</title>
        <authorList>
            <person name="Zhang X."/>
        </authorList>
    </citation>
    <scope>NUCLEOTIDE SEQUENCE [LARGE SCALE GENOMIC DNA]</scope>
    <source>
        <strain evidence="7">s54d21</strain>
    </source>
</reference>
<keyword evidence="3" id="KW-0677">Repeat</keyword>
<keyword evidence="1" id="KW-0245">EGF-like domain</keyword>
<evidence type="ECO:0000313" key="7">
    <source>
        <dbReference type="Proteomes" id="UP001291309"/>
    </source>
</evidence>
<dbReference type="PROSITE" id="PS01186">
    <property type="entry name" value="EGF_2"/>
    <property type="match status" value="1"/>
</dbReference>
<dbReference type="PANTHER" id="PTHR24039:SF58">
    <property type="entry name" value="EGF-LIKE DOMAIN-CONTAINING PROTEIN"/>
    <property type="match status" value="1"/>
</dbReference>
<dbReference type="SMART" id="SM00181">
    <property type="entry name" value="EGF"/>
    <property type="match status" value="3"/>
</dbReference>
<dbReference type="PANTHER" id="PTHR24039">
    <property type="entry name" value="FIBRILLIN-RELATED"/>
    <property type="match status" value="1"/>
</dbReference>
<comment type="caution">
    <text evidence="6">The sequence shown here is derived from an EMBL/GenBank/DDBJ whole genome shotgun (WGS) entry which is preliminary data.</text>
</comment>
<keyword evidence="7" id="KW-1185">Reference proteome</keyword>
<dbReference type="Proteomes" id="UP001291309">
    <property type="component" value="Unassembled WGS sequence"/>
</dbReference>
<evidence type="ECO:0000259" key="5">
    <source>
        <dbReference type="PROSITE" id="PS01186"/>
    </source>
</evidence>
<dbReference type="InterPro" id="IPR007280">
    <property type="entry name" value="Peptidase_C_arc/bac"/>
</dbReference>
<dbReference type="SUPFAM" id="SSF57184">
    <property type="entry name" value="Growth factor receptor domain"/>
    <property type="match status" value="1"/>
</dbReference>
<evidence type="ECO:0000256" key="4">
    <source>
        <dbReference type="SAM" id="SignalP"/>
    </source>
</evidence>
<sequence length="2061" mass="216628">MSRHLKSTFLALCALAFTLSIAGCSGGEEPLNPCEGLTCGAGRCIDDAGRAACECDSGYHAEGLTCVKDNEPPKNPCEPNPCIQPNRGVCHNVSGQAVCECNPGTQEGPGGACIIPSPCEPNPCTQPNKTDCSVSNGQAVCACVSGYVPDGEACKPEQTVSCTGQHSEGDAFEPDECPALARAVGASGTLNEEHTLSPVGDEDWLKLTAVAGHVYEAVATGAAGARLNLDVYAADGTTVLASDHRGQAVAKLVHKAAASGVLFFRIRAFVSGETGAYTLSIVDLGEDDFADEPSLATRLNVSSGTPVSGALQFEGDRDVVKLPLTAGHSYRFEAAWSATSTDSLRLELIAPDQTTVVVSSQQVAPRALTRITITGDYFLRLQEPTGSLRAGYTFTVTDLGVDDHGDGPTESSPVIIDAPPADGGFEHPEDVDVFSFQAQAGHIYAFTCSPSGGTTACHVSLSDAAGNVLAVDNNGGTGYIVHEYAQAGTYYFRLSSEGVGSYTYRLEDLGFDDHGDTSGTATALTAPASGSGRLELPGDVDVFSFTGSADETYEFTCTGTSVDCNVLLVDSSGGTVASDTDTTANARIVYRLPQAGTWFLHVKSTPVGTGSYGYQLVSLGTDEHGDTPATATPVGVGAPEAGGRIDTPTDVDVFSFDALANHIYEITCTSTQLTCQLQLLNAAGAVLDSNSGTHAKVVYEVGAAGTYYFRLASASSTVGTYAYRVVDLGVDDHGDTRATATLITASTTSSTGRVETLGDVDYFSFAGAVNTTYEFSCSSSAIDCDVVLSDASGAVLLSDTGSSSEAKVTYVVRTAGTFFLKASSGTTTTGDYTYQLKNLGPDDHGNTLDNATAVTPSTTFSNGRIDSATDVDVFSFVAVAGHIYEVECTTTTIDCDLVLMDNTGTVIASDTGSGTTARVRLELNTAGTYYFRIQPGTTTFGNYSYRVRDLGLDDHGDAPATATLLVPMASAATGQIETSGDVDVFAFSATANRIYEFTCTGAAGDCDLELVNGTGDVLIRDNSSSSSAKVVYEFGTEGTYYLRLLFGNASTTVIGGYTYQLKDLGVDDHGDTLATATLITPSATASTGQLETLGDLDYFSFSASVNTTYEFSCSSSAIDCNVVLYDSNGTAVQSDTGSSSSAKVTYLVRAAGTFSVRVYSGTATLGAYTYQLKNLGTDDHGNTRSDATAVTPSSTSVNARIDASGDVDVFSFEAVAGHIYEVECIASAFDCDLVLMDAEGTVILSDTTNSTSASVLAELNTAGTYYFRIQPGSSFGAYAYRLRDLGMDDHGDRLATATPIAPSATSINARFEVSGDVDWFSFTAEAGHIYEFTCAAQYVNCNAYLYDAEGTLLLSDTATSNTARVRMEFTTGGTYYVATVATDWATYTTSHYTYRLVDLGVDDHGDTQATATPIVPSTTSTPALFEVSGDADWFSFTAEAGHVYEFICIASLIDCNAYLYDATGTVLRSDIASSSTARVRMEFTTGGTYYLRAVAADWYSTNGYTYQLRDLGVDDHGDTQATATPIVPSTTSTPALFEVSGDVDWFSFTAEAAHIYEFTCSPSSIDCNVYLYDATGTLLRSDTSTSNAASVRMEFTTGGTYYLRAVAADWSTTNGYTYQLRDLGVDDHGDTQATATPIVPSTTSTPALFEVSGDVDWFSFTAETGHIYEFICNAAFIDCNVYLYDATGTLLRSDTSTGKLASVRMEFNTGGTYYLRAVAADWGSTNGYTYRLVDVGVDDHGDTQATATPIAPSTSSTPAVFEAGGDVDWFSFTAEASHVYEFTCNAAFIDCNAYLYDAAGNLLRSDTASSSTARVRMRMTTGGTYYLRAVAADWFSTNGYTYQLRDLGVDDHGDTQATATPVVPSTTSTNASIEVTADQDWFSFTAAAGQTFDFFCTTSSFDCDLFLYNAAGTELASDTSSSTNAQLTRRFTAAGTYFVKVISGNSVLGPYAYRLNDRGVDEHSDTFTGATALTLGTATAGNIQIASDLDFFAVNLASSTGYTLTPTGIALTLTVYAPNQTTVLYTGAGPATFTSTAAGGTHYVRVQGAASGTGAYTVTVQ</sequence>
<keyword evidence="2 4" id="KW-0732">Signal</keyword>
<proteinExistence type="predicted"/>
<dbReference type="InterPro" id="IPR009030">
    <property type="entry name" value="Growth_fac_rcpt_cys_sf"/>
</dbReference>
<dbReference type="Gene3D" id="2.60.120.380">
    <property type="match status" value="17"/>
</dbReference>
<dbReference type="PROSITE" id="PS51257">
    <property type="entry name" value="PROKAR_LIPOPROTEIN"/>
    <property type="match status" value="1"/>
</dbReference>
<feature type="domain" description="EGF-like" evidence="5">
    <location>
        <begin position="53"/>
        <end position="66"/>
    </location>
</feature>
<feature type="signal peptide" evidence="4">
    <location>
        <begin position="1"/>
        <end position="22"/>
    </location>
</feature>
<evidence type="ECO:0000256" key="3">
    <source>
        <dbReference type="ARBA" id="ARBA00022737"/>
    </source>
</evidence>
<dbReference type="EMBL" id="JAXIVS010000007">
    <property type="protein sequence ID" value="MDY7229149.1"/>
    <property type="molecule type" value="Genomic_DNA"/>
</dbReference>
<dbReference type="SUPFAM" id="SSF89260">
    <property type="entry name" value="Collagen-binding domain"/>
    <property type="match status" value="4"/>
</dbReference>
<evidence type="ECO:0000256" key="1">
    <source>
        <dbReference type="ARBA" id="ARBA00022536"/>
    </source>
</evidence>
<protein>
    <submittedName>
        <fullName evidence="6">Pre-peptidase C-terminal domain-containing protein</fullName>
    </submittedName>
</protein>
<dbReference type="Pfam" id="PF04151">
    <property type="entry name" value="PPC"/>
    <property type="match status" value="2"/>
</dbReference>
<gene>
    <name evidence="6" type="ORF">SYV04_22235</name>
</gene>
<evidence type="ECO:0000313" key="6">
    <source>
        <dbReference type="EMBL" id="MDY7229149.1"/>
    </source>
</evidence>
<feature type="chain" id="PRO_5046354565" evidence="4">
    <location>
        <begin position="23"/>
        <end position="2061"/>
    </location>
</feature>
<accession>A0ABU5H7R7</accession>
<name>A0ABU5H7R7_9BACT</name>
<dbReference type="RefSeq" id="WP_321547869.1">
    <property type="nucleotide sequence ID" value="NZ_JAXIVS010000007.1"/>
</dbReference>
<evidence type="ECO:0000256" key="2">
    <source>
        <dbReference type="ARBA" id="ARBA00022729"/>
    </source>
</evidence>
<dbReference type="Gene3D" id="2.90.20.10">
    <property type="entry name" value="Plasmodium vivax P25 domain"/>
    <property type="match status" value="1"/>
</dbReference>
<dbReference type="InterPro" id="IPR000742">
    <property type="entry name" value="EGF"/>
</dbReference>
<organism evidence="6 7">
    <name type="scientific">Hyalangium rubrum</name>
    <dbReference type="NCBI Taxonomy" id="3103134"/>
    <lineage>
        <taxon>Bacteria</taxon>
        <taxon>Pseudomonadati</taxon>
        <taxon>Myxococcota</taxon>
        <taxon>Myxococcia</taxon>
        <taxon>Myxococcales</taxon>
        <taxon>Cystobacterineae</taxon>
        <taxon>Archangiaceae</taxon>
        <taxon>Hyalangium</taxon>
    </lineage>
</organism>